<accession>A0A939HJI0</accession>
<evidence type="ECO:0000313" key="9">
    <source>
        <dbReference type="EMBL" id="MBO1325580.1"/>
    </source>
</evidence>
<keyword evidence="2 7" id="KW-0813">Transport</keyword>
<feature type="transmembrane region" description="Helical" evidence="7">
    <location>
        <begin position="138"/>
        <end position="156"/>
    </location>
</feature>
<feature type="transmembrane region" description="Helical" evidence="7">
    <location>
        <begin position="113"/>
        <end position="132"/>
    </location>
</feature>
<protein>
    <submittedName>
        <fullName evidence="9">ABC transporter permease</fullName>
    </submittedName>
</protein>
<dbReference type="SUPFAM" id="SSF161098">
    <property type="entry name" value="MetI-like"/>
    <property type="match status" value="1"/>
</dbReference>
<dbReference type="InterPro" id="IPR000515">
    <property type="entry name" value="MetI-like"/>
</dbReference>
<keyword evidence="6 7" id="KW-0472">Membrane</keyword>
<feature type="transmembrane region" description="Helical" evidence="7">
    <location>
        <begin position="183"/>
        <end position="201"/>
    </location>
</feature>
<evidence type="ECO:0000256" key="3">
    <source>
        <dbReference type="ARBA" id="ARBA00022475"/>
    </source>
</evidence>
<dbReference type="AlphaFoldDB" id="A0A939HJI0"/>
<evidence type="ECO:0000256" key="7">
    <source>
        <dbReference type="RuleBase" id="RU363032"/>
    </source>
</evidence>
<dbReference type="Pfam" id="PF00528">
    <property type="entry name" value="BPD_transp_1"/>
    <property type="match status" value="1"/>
</dbReference>
<organism evidence="9 10">
    <name type="scientific">Acetobacter garciniae</name>
    <dbReference type="NCBI Taxonomy" id="2817435"/>
    <lineage>
        <taxon>Bacteria</taxon>
        <taxon>Pseudomonadati</taxon>
        <taxon>Pseudomonadota</taxon>
        <taxon>Alphaproteobacteria</taxon>
        <taxon>Acetobacterales</taxon>
        <taxon>Acetobacteraceae</taxon>
        <taxon>Acetobacter</taxon>
    </lineage>
</organism>
<feature type="domain" description="ABC transmembrane type-1" evidence="8">
    <location>
        <begin position="70"/>
        <end position="254"/>
    </location>
</feature>
<keyword evidence="5 7" id="KW-1133">Transmembrane helix</keyword>
<feature type="transmembrane region" description="Helical" evidence="7">
    <location>
        <begin position="233"/>
        <end position="254"/>
    </location>
</feature>
<reference evidence="9" key="1">
    <citation type="submission" date="2021-03" db="EMBL/GenBank/DDBJ databases">
        <title>The complete genome sequence of Acetobacter sp. TBRC 12339.</title>
        <authorList>
            <person name="Charoenyingcharoen P."/>
            <person name="Yukphan P."/>
        </authorList>
    </citation>
    <scope>NUCLEOTIDE SEQUENCE</scope>
    <source>
        <strain evidence="9">TBRC 12339</strain>
    </source>
</reference>
<evidence type="ECO:0000256" key="6">
    <source>
        <dbReference type="ARBA" id="ARBA00023136"/>
    </source>
</evidence>
<evidence type="ECO:0000259" key="8">
    <source>
        <dbReference type="PROSITE" id="PS50928"/>
    </source>
</evidence>
<dbReference type="GO" id="GO:0055085">
    <property type="term" value="P:transmembrane transport"/>
    <property type="evidence" value="ECO:0007669"/>
    <property type="project" value="InterPro"/>
</dbReference>
<feature type="transmembrane region" description="Helical" evidence="7">
    <location>
        <begin position="81"/>
        <end position="101"/>
    </location>
</feature>
<evidence type="ECO:0000256" key="5">
    <source>
        <dbReference type="ARBA" id="ARBA00022989"/>
    </source>
</evidence>
<dbReference type="GO" id="GO:0005886">
    <property type="term" value="C:plasma membrane"/>
    <property type="evidence" value="ECO:0007669"/>
    <property type="project" value="UniProtKB-SubCell"/>
</dbReference>
<evidence type="ECO:0000256" key="2">
    <source>
        <dbReference type="ARBA" id="ARBA00022448"/>
    </source>
</evidence>
<keyword evidence="3" id="KW-1003">Cell membrane</keyword>
<comment type="subcellular location">
    <subcellularLocation>
        <location evidence="1 7">Cell membrane</location>
        <topology evidence="1 7">Multi-pass membrane protein</topology>
    </subcellularLocation>
</comment>
<evidence type="ECO:0000313" key="10">
    <source>
        <dbReference type="Proteomes" id="UP000664073"/>
    </source>
</evidence>
<proteinExistence type="inferred from homology"/>
<dbReference type="EMBL" id="JAFVMH010000004">
    <property type="protein sequence ID" value="MBO1325580.1"/>
    <property type="molecule type" value="Genomic_DNA"/>
</dbReference>
<keyword evidence="10" id="KW-1185">Reference proteome</keyword>
<comment type="caution">
    <text evidence="9">The sequence shown here is derived from an EMBL/GenBank/DDBJ whole genome shotgun (WGS) entry which is preliminary data.</text>
</comment>
<dbReference type="InterPro" id="IPR035906">
    <property type="entry name" value="MetI-like_sf"/>
</dbReference>
<gene>
    <name evidence="9" type="ORF">J2D77_10495</name>
</gene>
<feature type="transmembrane region" description="Helical" evidence="7">
    <location>
        <begin position="20"/>
        <end position="40"/>
    </location>
</feature>
<dbReference type="RefSeq" id="WP_207846232.1">
    <property type="nucleotide sequence ID" value="NZ_JAFVMH010000004.1"/>
</dbReference>
<dbReference type="GO" id="GO:0010438">
    <property type="term" value="P:cellular response to sulfur starvation"/>
    <property type="evidence" value="ECO:0007669"/>
    <property type="project" value="TreeGrafter"/>
</dbReference>
<dbReference type="PANTHER" id="PTHR30151:SF25">
    <property type="entry name" value="TAURINE TRANSPORT SYSTEM PERMEASE PROTEIN TAUC"/>
    <property type="match status" value="1"/>
</dbReference>
<name>A0A939HJI0_9PROT</name>
<keyword evidence="4 7" id="KW-0812">Transmembrane</keyword>
<dbReference type="Proteomes" id="UP000664073">
    <property type="component" value="Unassembled WGS sequence"/>
</dbReference>
<dbReference type="PROSITE" id="PS50928">
    <property type="entry name" value="ABC_TM1"/>
    <property type="match status" value="1"/>
</dbReference>
<sequence>MPIMQNHANSLRIARVGTVLRAVLPALLTTGAVLAAWQALCWSGRFPPPVLVAPSDVWATLADLARNGDLARNWLASIRRVVLGVAVGGLAGFLFGILCGTQPRLWRQVAPSFAGLRQVPFIVLGPLLIMVFGINETFIVFMLAVATFFPLALAVIDGLQNVSGRYEEVTFLLQLGARDRFRLLYLPAILPALLTGSRIALNRCWGLVVAAELFGASSGLGQMMNEAREMFDIGTVMAGAIVTTATGLLLDMALRTSAARVMYWKHR</sequence>
<dbReference type="Gene3D" id="1.10.3720.10">
    <property type="entry name" value="MetI-like"/>
    <property type="match status" value="1"/>
</dbReference>
<comment type="similarity">
    <text evidence="7">Belongs to the binding-protein-dependent transport system permease family.</text>
</comment>
<evidence type="ECO:0000256" key="4">
    <source>
        <dbReference type="ARBA" id="ARBA00022692"/>
    </source>
</evidence>
<evidence type="ECO:0000256" key="1">
    <source>
        <dbReference type="ARBA" id="ARBA00004651"/>
    </source>
</evidence>
<dbReference type="PANTHER" id="PTHR30151">
    <property type="entry name" value="ALKANE SULFONATE ABC TRANSPORTER-RELATED, MEMBRANE SUBUNIT"/>
    <property type="match status" value="1"/>
</dbReference>
<dbReference type="CDD" id="cd06261">
    <property type="entry name" value="TM_PBP2"/>
    <property type="match status" value="1"/>
</dbReference>